<keyword evidence="2" id="KW-1185">Reference proteome</keyword>
<proteinExistence type="predicted"/>
<comment type="caution">
    <text evidence="1">The sequence shown here is derived from an EMBL/GenBank/DDBJ whole genome shotgun (WGS) entry which is preliminary data.</text>
</comment>
<name>A0A1S7UA13_9HYPH</name>
<protein>
    <submittedName>
        <fullName evidence="1">Uncharacterized protein</fullName>
    </submittedName>
</protein>
<dbReference type="EMBL" id="FCNP01000049">
    <property type="protein sequence ID" value="CVI63639.1"/>
    <property type="molecule type" value="Genomic_DNA"/>
</dbReference>
<dbReference type="Proteomes" id="UP000192140">
    <property type="component" value="Unassembled WGS sequence"/>
</dbReference>
<reference evidence="1" key="1">
    <citation type="submission" date="2016-01" db="EMBL/GenBank/DDBJ databases">
        <authorList>
            <person name="Regsiter A."/>
            <person name="william w."/>
        </authorList>
    </citation>
    <scope>NUCLEOTIDE SEQUENCE</scope>
    <source>
        <strain evidence="1">NCPPB 1641</strain>
    </source>
</reference>
<sequence>MRFFILTPLRPRPRVGRANSVVVVERFQAQLEWIAVRSTLAPVTALVLGCLGRRPPDKISRSGARR</sequence>
<evidence type="ECO:0000313" key="1">
    <source>
        <dbReference type="EMBL" id="CVI63639.1"/>
    </source>
</evidence>
<organism evidence="1 2">
    <name type="scientific">Agrobacterium deltaense NCPPB 1641</name>
    <dbReference type="NCBI Taxonomy" id="1183425"/>
    <lineage>
        <taxon>Bacteria</taxon>
        <taxon>Pseudomonadati</taxon>
        <taxon>Pseudomonadota</taxon>
        <taxon>Alphaproteobacteria</taxon>
        <taxon>Hyphomicrobiales</taxon>
        <taxon>Rhizobiaceae</taxon>
        <taxon>Rhizobium/Agrobacterium group</taxon>
        <taxon>Agrobacterium</taxon>
    </lineage>
</organism>
<evidence type="ECO:0000313" key="2">
    <source>
        <dbReference type="Proteomes" id="UP000192140"/>
    </source>
</evidence>
<accession>A0A1S7UA13</accession>
<gene>
    <name evidence="1" type="ORF">AGR7A_pAt20312</name>
</gene>
<dbReference type="AlphaFoldDB" id="A0A1S7UA13"/>